<comment type="caution">
    <text evidence="3">The sequence shown here is derived from an EMBL/GenBank/DDBJ whole genome shotgun (WGS) entry which is preliminary data.</text>
</comment>
<protein>
    <recommendedName>
        <fullName evidence="5">Cell division protein FtsQ</fullName>
    </recommendedName>
</protein>
<evidence type="ECO:0000256" key="1">
    <source>
        <dbReference type="SAM" id="MobiDB-lite"/>
    </source>
</evidence>
<evidence type="ECO:0000256" key="2">
    <source>
        <dbReference type="SAM" id="Phobius"/>
    </source>
</evidence>
<feature type="region of interest" description="Disordered" evidence="1">
    <location>
        <begin position="1"/>
        <end position="25"/>
    </location>
</feature>
<gene>
    <name evidence="3" type="ORF">G0Q06_12565</name>
</gene>
<keyword evidence="4" id="KW-1185">Reference proteome</keyword>
<evidence type="ECO:0008006" key="5">
    <source>
        <dbReference type="Google" id="ProtNLM"/>
    </source>
</evidence>
<organism evidence="3 4">
    <name type="scientific">Oceanipulchritudo coccoides</name>
    <dbReference type="NCBI Taxonomy" id="2706888"/>
    <lineage>
        <taxon>Bacteria</taxon>
        <taxon>Pseudomonadati</taxon>
        <taxon>Verrucomicrobiota</taxon>
        <taxon>Opitutia</taxon>
        <taxon>Puniceicoccales</taxon>
        <taxon>Oceanipulchritudinaceae</taxon>
        <taxon>Oceanipulchritudo</taxon>
    </lineage>
</organism>
<keyword evidence="2" id="KW-0812">Transmembrane</keyword>
<keyword evidence="2" id="KW-0472">Membrane</keyword>
<reference evidence="3 4" key="1">
    <citation type="submission" date="2020-02" db="EMBL/GenBank/DDBJ databases">
        <title>Albibacoteraceae fam. nov., the first described family within the subdivision 4 Verrucomicrobia.</title>
        <authorList>
            <person name="Xi F."/>
        </authorList>
    </citation>
    <scope>NUCLEOTIDE SEQUENCE [LARGE SCALE GENOMIC DNA]</scope>
    <source>
        <strain evidence="3 4">CK1056</strain>
    </source>
</reference>
<dbReference type="Proteomes" id="UP000478417">
    <property type="component" value="Unassembled WGS sequence"/>
</dbReference>
<name>A0A6B2M6J1_9BACT</name>
<accession>A0A6B2M6J1</accession>
<keyword evidence="2" id="KW-1133">Transmembrane helix</keyword>
<feature type="compositionally biased region" description="Polar residues" evidence="1">
    <location>
        <begin position="7"/>
        <end position="20"/>
    </location>
</feature>
<sequence>MARQKKPQGTSWRKIQQGTRRTNKTKASRQRQLVIIFRAALAVLLLAAIVVGVLGIRYFFTVSQTATIQGVPLSVDLVFKSDGVLSEQWFIEKFADELQEDARQIDVGQIKEELEASGQIASAVVAVALPSTMTVEVSERNPILRIRIRDENGEPLVLLLARDGSLYRGFGYPTDALRGLPGATGLKIRRKGDGYMPVEGIESVARLLEYAKETLPAVSRHWRVVDLGDWNTEDGYRPSLVRIKSAHIEELVFSVNGIEEQIERLAGILEHTQRYQMGQPVFIDLSYGEEAIIRYK</sequence>
<evidence type="ECO:0000313" key="3">
    <source>
        <dbReference type="EMBL" id="NDV63290.1"/>
    </source>
</evidence>
<dbReference type="RefSeq" id="WP_163966634.1">
    <property type="nucleotide sequence ID" value="NZ_JAAGNX010000003.1"/>
</dbReference>
<dbReference type="EMBL" id="JAAGNX010000003">
    <property type="protein sequence ID" value="NDV63290.1"/>
    <property type="molecule type" value="Genomic_DNA"/>
</dbReference>
<dbReference type="AlphaFoldDB" id="A0A6B2M6J1"/>
<proteinExistence type="predicted"/>
<evidence type="ECO:0000313" key="4">
    <source>
        <dbReference type="Proteomes" id="UP000478417"/>
    </source>
</evidence>
<feature type="transmembrane region" description="Helical" evidence="2">
    <location>
        <begin position="33"/>
        <end position="60"/>
    </location>
</feature>